<protein>
    <recommendedName>
        <fullName evidence="3">Protein kinase domain-containing protein</fullName>
    </recommendedName>
</protein>
<evidence type="ECO:0000256" key="2">
    <source>
        <dbReference type="ARBA" id="ARBA00022840"/>
    </source>
</evidence>
<dbReference type="EMBL" id="JADBGQ010000003">
    <property type="protein sequence ID" value="KAG5407710.1"/>
    <property type="molecule type" value="Genomic_DNA"/>
</dbReference>
<dbReference type="PROSITE" id="PS50011">
    <property type="entry name" value="PROTEIN_KINASE_DOM"/>
    <property type="match status" value="1"/>
</dbReference>
<feature type="domain" description="Protein kinase" evidence="3">
    <location>
        <begin position="16"/>
        <end position="174"/>
    </location>
</feature>
<keyword evidence="5" id="KW-1185">Reference proteome</keyword>
<evidence type="ECO:0000313" key="4">
    <source>
        <dbReference type="EMBL" id="KAG5407710.1"/>
    </source>
</evidence>
<dbReference type="Proteomes" id="UP000823674">
    <property type="component" value="Chromosome A03"/>
</dbReference>
<proteinExistence type="predicted"/>
<sequence length="174" mass="19809">MEQVVLYLNENMPLPDFSPYTLGIGTFAPVLVDAASLVVSSASWSWSASSSANHSPYAYQGTDQPWGQTVETKNSLHIVSELEKPKTQTGKLPQGREIAMKRVSHNGDEGVKQFVAEVVSMRCLKHRNLVPLFGYCRRKRELLLVSEYMPNGSLDEHLTRGWEMSFHQRKWRWL</sequence>
<dbReference type="InterPro" id="IPR011009">
    <property type="entry name" value="Kinase-like_dom_sf"/>
</dbReference>
<dbReference type="Pfam" id="PF07714">
    <property type="entry name" value="PK_Tyr_Ser-Thr"/>
    <property type="match status" value="1"/>
</dbReference>
<name>A0ABQ7NCC5_BRACM</name>
<evidence type="ECO:0000256" key="1">
    <source>
        <dbReference type="ARBA" id="ARBA00022741"/>
    </source>
</evidence>
<dbReference type="PANTHER" id="PTHR27007">
    <property type="match status" value="1"/>
</dbReference>
<dbReference type="InterPro" id="IPR000719">
    <property type="entry name" value="Prot_kinase_dom"/>
</dbReference>
<comment type="caution">
    <text evidence="4">The sequence shown here is derived from an EMBL/GenBank/DDBJ whole genome shotgun (WGS) entry which is preliminary data.</text>
</comment>
<accession>A0ABQ7NCC5</accession>
<dbReference type="SUPFAM" id="SSF56112">
    <property type="entry name" value="Protein kinase-like (PK-like)"/>
    <property type="match status" value="1"/>
</dbReference>
<gene>
    <name evidence="4" type="primary">A03p069310.1_BraROA</name>
    <name evidence="4" type="ORF">IGI04_013829</name>
</gene>
<dbReference type="InterPro" id="IPR001245">
    <property type="entry name" value="Ser-Thr/Tyr_kinase_cat_dom"/>
</dbReference>
<dbReference type="InterPro" id="IPR050528">
    <property type="entry name" value="L-type_Lectin-RKs"/>
</dbReference>
<keyword evidence="2" id="KW-0067">ATP-binding</keyword>
<organism evidence="4 5">
    <name type="scientific">Brassica rapa subsp. trilocularis</name>
    <dbReference type="NCBI Taxonomy" id="1813537"/>
    <lineage>
        <taxon>Eukaryota</taxon>
        <taxon>Viridiplantae</taxon>
        <taxon>Streptophyta</taxon>
        <taxon>Embryophyta</taxon>
        <taxon>Tracheophyta</taxon>
        <taxon>Spermatophyta</taxon>
        <taxon>Magnoliopsida</taxon>
        <taxon>eudicotyledons</taxon>
        <taxon>Gunneridae</taxon>
        <taxon>Pentapetalae</taxon>
        <taxon>rosids</taxon>
        <taxon>malvids</taxon>
        <taxon>Brassicales</taxon>
        <taxon>Brassicaceae</taxon>
        <taxon>Brassiceae</taxon>
        <taxon>Brassica</taxon>
    </lineage>
</organism>
<evidence type="ECO:0000259" key="3">
    <source>
        <dbReference type="PROSITE" id="PS50011"/>
    </source>
</evidence>
<dbReference type="Gene3D" id="1.10.510.10">
    <property type="entry name" value="Transferase(Phosphotransferase) domain 1"/>
    <property type="match status" value="1"/>
</dbReference>
<keyword evidence="1" id="KW-0547">Nucleotide-binding</keyword>
<reference evidence="4 5" key="1">
    <citation type="submission" date="2021-03" db="EMBL/GenBank/DDBJ databases">
        <authorList>
            <person name="King G.J."/>
            <person name="Bancroft I."/>
            <person name="Baten A."/>
            <person name="Bloomfield J."/>
            <person name="Borpatragohain P."/>
            <person name="He Z."/>
            <person name="Irish N."/>
            <person name="Irwin J."/>
            <person name="Liu K."/>
            <person name="Mauleon R.P."/>
            <person name="Moore J."/>
            <person name="Morris R."/>
            <person name="Ostergaard L."/>
            <person name="Wang B."/>
            <person name="Wells R."/>
        </authorList>
    </citation>
    <scope>NUCLEOTIDE SEQUENCE [LARGE SCALE GENOMIC DNA]</scope>
    <source>
        <strain evidence="4">R-o-18</strain>
        <tissue evidence="4">Leaf</tissue>
    </source>
</reference>
<evidence type="ECO:0000313" key="5">
    <source>
        <dbReference type="Proteomes" id="UP000823674"/>
    </source>
</evidence>